<dbReference type="Proteomes" id="UP000325945">
    <property type="component" value="Unassembled WGS sequence"/>
</dbReference>
<feature type="transmembrane region" description="Helical" evidence="2">
    <location>
        <begin position="190"/>
        <end position="213"/>
    </location>
</feature>
<gene>
    <name evidence="3" type="ORF">BDV39DRAFT_200441</name>
</gene>
<feature type="transmembrane region" description="Helical" evidence="2">
    <location>
        <begin position="566"/>
        <end position="590"/>
    </location>
</feature>
<name>A0A5N6XHQ1_9EURO</name>
<feature type="region of interest" description="Disordered" evidence="1">
    <location>
        <begin position="1"/>
        <end position="76"/>
    </location>
</feature>
<feature type="compositionally biased region" description="Polar residues" evidence="1">
    <location>
        <begin position="19"/>
        <end position="32"/>
    </location>
</feature>
<feature type="transmembrane region" description="Helical" evidence="2">
    <location>
        <begin position="90"/>
        <end position="113"/>
    </location>
</feature>
<reference evidence="4" key="1">
    <citation type="submission" date="2019-04" db="EMBL/GenBank/DDBJ databases">
        <title>Friends and foes A comparative genomics studyof 23 Aspergillus species from section Flavi.</title>
        <authorList>
            <consortium name="DOE Joint Genome Institute"/>
            <person name="Kjaerbolling I."/>
            <person name="Vesth T."/>
            <person name="Frisvad J.C."/>
            <person name="Nybo J.L."/>
            <person name="Theobald S."/>
            <person name="Kildgaard S."/>
            <person name="Isbrandt T."/>
            <person name="Kuo A."/>
            <person name="Sato A."/>
            <person name="Lyhne E.K."/>
            <person name="Kogle M.E."/>
            <person name="Wiebenga A."/>
            <person name="Kun R.S."/>
            <person name="Lubbers R.J."/>
            <person name="Makela M.R."/>
            <person name="Barry K."/>
            <person name="Chovatia M."/>
            <person name="Clum A."/>
            <person name="Daum C."/>
            <person name="Haridas S."/>
            <person name="He G."/>
            <person name="LaButti K."/>
            <person name="Lipzen A."/>
            <person name="Mondo S."/>
            <person name="Riley R."/>
            <person name="Salamov A."/>
            <person name="Simmons B.A."/>
            <person name="Magnuson J.K."/>
            <person name="Henrissat B."/>
            <person name="Mortensen U.H."/>
            <person name="Larsen T.O."/>
            <person name="Devries R.P."/>
            <person name="Grigoriev I.V."/>
            <person name="Machida M."/>
            <person name="Baker S.E."/>
            <person name="Andersen M.R."/>
        </authorList>
    </citation>
    <scope>NUCLEOTIDE SEQUENCE [LARGE SCALE GENOMIC DNA]</scope>
    <source>
        <strain evidence="4">CBS 130017</strain>
    </source>
</reference>
<evidence type="ECO:0000313" key="3">
    <source>
        <dbReference type="EMBL" id="KAE8332293.1"/>
    </source>
</evidence>
<protein>
    <submittedName>
        <fullName evidence="3">Uncharacterized protein</fullName>
    </submittedName>
</protein>
<feature type="compositionally biased region" description="Basic and acidic residues" evidence="1">
    <location>
        <begin position="33"/>
        <end position="50"/>
    </location>
</feature>
<dbReference type="AlphaFoldDB" id="A0A5N6XHQ1"/>
<evidence type="ECO:0000256" key="1">
    <source>
        <dbReference type="SAM" id="MobiDB-lite"/>
    </source>
</evidence>
<keyword evidence="2" id="KW-0812">Transmembrane</keyword>
<keyword evidence="2" id="KW-1133">Transmembrane helix</keyword>
<proteinExistence type="predicted"/>
<accession>A0A5N6XHQ1</accession>
<keyword evidence="4" id="KW-1185">Reference proteome</keyword>
<dbReference type="EMBL" id="ML741766">
    <property type="protein sequence ID" value="KAE8332293.1"/>
    <property type="molecule type" value="Genomic_DNA"/>
</dbReference>
<organism evidence="3 4">
    <name type="scientific">Aspergillus sergii</name>
    <dbReference type="NCBI Taxonomy" id="1034303"/>
    <lineage>
        <taxon>Eukaryota</taxon>
        <taxon>Fungi</taxon>
        <taxon>Dikarya</taxon>
        <taxon>Ascomycota</taxon>
        <taxon>Pezizomycotina</taxon>
        <taxon>Eurotiomycetes</taxon>
        <taxon>Eurotiomycetidae</taxon>
        <taxon>Eurotiales</taxon>
        <taxon>Aspergillaceae</taxon>
        <taxon>Aspergillus</taxon>
        <taxon>Aspergillus subgen. Circumdati</taxon>
    </lineage>
</organism>
<evidence type="ECO:0000313" key="4">
    <source>
        <dbReference type="Proteomes" id="UP000325945"/>
    </source>
</evidence>
<feature type="compositionally biased region" description="Polar residues" evidence="1">
    <location>
        <begin position="51"/>
        <end position="62"/>
    </location>
</feature>
<feature type="transmembrane region" description="Helical" evidence="2">
    <location>
        <begin position="128"/>
        <end position="149"/>
    </location>
</feature>
<evidence type="ECO:0000256" key="2">
    <source>
        <dbReference type="SAM" id="Phobius"/>
    </source>
</evidence>
<keyword evidence="2" id="KW-0472">Membrane</keyword>
<sequence length="667" mass="73392">MEPYTRGPGGTDNGESEVQPEQQPFIPNSSKPIRNDRDNPLRPVHSHDAQPKSSTLSESQAQRLIDTSVASSSPKRPLQATQLRYNKWQLIFDLLSAISALPFVALALVAMIFNGRSVDGHDWDDLQIAMKTSVTIFPLIYSAVIGRAIRQITKQNLERGSTLGRLEQLNKSTTVFGAISTPLMLKSWNILGLVLVLIWLVSPLGGQASLYLISPRTLEHVERQEVQYLDINGLSKAPNLSSFPRLTDPLEAMFLACLIAPVSVKEADSDAWGNVKIPLLRSLVRNNTAQSAGWYEPAGNNITYSSLVGVPMFGISSRGNSTFQLQTSYIDTDCFELGEPPDELVYEYKGQSGQFRIVPAAPWNATRSVNASVAPDIHVLSGYGREATNGAMITCHLTNVYVELKVLCSGSNTTAQSQRSCRVTAIRESVEPHQSSSLPPLMYPDFSVWDTFAQGLVNASLSVNRKVSTYTEAYLQDIDVAETIPLPKYLLKTPLHDISDRLTQIMNTFYLGSIALPFVTLGPNLPSQGNYTKYSEAYEAFDRSSLASLVAERAYRDTTATYVVNWGWAVVLLLASLVPIGASVVSFLVARQSINPDIIGYASTLTREAPYLPLPSAASTLSGYERARWLKDVRIRFGDVQPESTVGRLAISTPDLSDRSRKGRLYF</sequence>